<sequence length="207" mass="23949">MNIDNEEKERRAKIVVDDCGGIQFAQEAFYIHSILYSAGRCVEAFERYEQLKREDISPTYLVAIVQEAVGHAAALSRYFWPTEKNKKSIVNQLELRSKRGGKLRTAFSLDESSVLFNRDLRNAWEHFDERLDQYLLTHMAGMFFPGAVIADHTEADNPINHVFKLLDIENECLVLMNQKYFFAPIFSEVTRVFELAMTFDQNGSRLP</sequence>
<dbReference type="Proteomes" id="UP000075346">
    <property type="component" value="Unassembled WGS sequence"/>
</dbReference>
<dbReference type="EMBL" id="LOBR01000086">
    <property type="protein sequence ID" value="KYN83837.1"/>
    <property type="molecule type" value="Genomic_DNA"/>
</dbReference>
<accession>A0A151KTX0</accession>
<protein>
    <submittedName>
        <fullName evidence="1">Uncharacterized protein</fullName>
    </submittedName>
</protein>
<dbReference type="RefSeq" id="WP_061897890.1">
    <property type="nucleotide sequence ID" value="NZ_LOBR01000086.1"/>
</dbReference>
<dbReference type="AlphaFoldDB" id="A0A151KTX0"/>
<organism evidence="1 2">
    <name type="scientific">Vibrio cidicii</name>
    <dbReference type="NCBI Taxonomy" id="1763883"/>
    <lineage>
        <taxon>Bacteria</taxon>
        <taxon>Pseudomonadati</taxon>
        <taxon>Pseudomonadota</taxon>
        <taxon>Gammaproteobacteria</taxon>
        <taxon>Vibrionales</taxon>
        <taxon>Vibrionaceae</taxon>
        <taxon>Vibrio</taxon>
    </lineage>
</organism>
<evidence type="ECO:0000313" key="2">
    <source>
        <dbReference type="Proteomes" id="UP000075346"/>
    </source>
</evidence>
<reference evidence="2" key="1">
    <citation type="submission" date="2015-12" db="EMBL/GenBank/DDBJ databases">
        <authorList>
            <person name="Shamseldin A."/>
            <person name="Moawad H."/>
            <person name="Abd El-Rahim W.M."/>
            <person name="Sadowsky M.J."/>
        </authorList>
    </citation>
    <scope>NUCLEOTIDE SEQUENCE [LARGE SCALE GENOMIC DNA]</scope>
    <source>
        <strain evidence="2">2538-88</strain>
    </source>
</reference>
<proteinExistence type="predicted"/>
<evidence type="ECO:0000313" key="1">
    <source>
        <dbReference type="EMBL" id="KYN83837.1"/>
    </source>
</evidence>
<name>A0A151KTX0_9VIBR</name>
<comment type="caution">
    <text evidence="1">The sequence shown here is derived from an EMBL/GenBank/DDBJ whole genome shotgun (WGS) entry which is preliminary data.</text>
</comment>
<gene>
    <name evidence="1" type="ORF">ATY37_20365</name>
</gene>